<feature type="region of interest" description="Disordered" evidence="12">
    <location>
        <begin position="31"/>
        <end position="63"/>
    </location>
</feature>
<feature type="compositionally biased region" description="Polar residues" evidence="12">
    <location>
        <begin position="46"/>
        <end position="63"/>
    </location>
</feature>
<evidence type="ECO:0000256" key="10">
    <source>
        <dbReference type="ARBA" id="ARBA00023277"/>
    </source>
</evidence>
<evidence type="ECO:0000256" key="2">
    <source>
        <dbReference type="ARBA" id="ARBA00001947"/>
    </source>
</evidence>
<name>A0ABN8EGF2_CHISP</name>
<evidence type="ECO:0000256" key="5">
    <source>
        <dbReference type="ARBA" id="ARBA00022679"/>
    </source>
</evidence>
<comment type="catalytic activity">
    <reaction evidence="1 11">
        <text>alpha-D-galactose 1-phosphate + UDP-alpha-D-glucose = alpha-D-glucose 1-phosphate + UDP-alpha-D-galactose</text>
        <dbReference type="Rhea" id="RHEA:13989"/>
        <dbReference type="ChEBI" id="CHEBI:58336"/>
        <dbReference type="ChEBI" id="CHEBI:58601"/>
        <dbReference type="ChEBI" id="CHEBI:58885"/>
        <dbReference type="ChEBI" id="CHEBI:66914"/>
        <dbReference type="EC" id="2.7.7.12"/>
    </reaction>
</comment>
<evidence type="ECO:0000259" key="14">
    <source>
        <dbReference type="Pfam" id="PF02744"/>
    </source>
</evidence>
<dbReference type="Gene3D" id="3.30.428.10">
    <property type="entry name" value="HIT-like"/>
    <property type="match status" value="2"/>
</dbReference>
<evidence type="ECO:0000256" key="12">
    <source>
        <dbReference type="SAM" id="MobiDB-lite"/>
    </source>
</evidence>
<evidence type="ECO:0000256" key="8">
    <source>
        <dbReference type="ARBA" id="ARBA00022833"/>
    </source>
</evidence>
<dbReference type="PIRSF" id="PIRSF000808">
    <property type="entry name" value="GalT"/>
    <property type="match status" value="1"/>
</dbReference>
<evidence type="ECO:0000256" key="3">
    <source>
        <dbReference type="ARBA" id="ARBA00004947"/>
    </source>
</evidence>
<evidence type="ECO:0000256" key="1">
    <source>
        <dbReference type="ARBA" id="ARBA00001107"/>
    </source>
</evidence>
<evidence type="ECO:0000313" key="16">
    <source>
        <dbReference type="Proteomes" id="UP001153292"/>
    </source>
</evidence>
<feature type="domain" description="Galactose-1-phosphate uridyl transferase N-terminal" evidence="13">
    <location>
        <begin position="2"/>
        <end position="174"/>
    </location>
</feature>
<evidence type="ECO:0000256" key="11">
    <source>
        <dbReference type="RuleBase" id="RU000506"/>
    </source>
</evidence>
<dbReference type="PANTHER" id="PTHR11943:SF1">
    <property type="entry name" value="GALACTOSE-1-PHOSPHATE URIDYLYLTRANSFERASE"/>
    <property type="match status" value="1"/>
</dbReference>
<dbReference type="PANTHER" id="PTHR11943">
    <property type="entry name" value="GALACTOSE-1-PHOSPHATE URIDYLYLTRANSFERASE"/>
    <property type="match status" value="1"/>
</dbReference>
<comment type="similarity">
    <text evidence="4 11">Belongs to the galactose-1-phosphate uridylyltransferase type 1 family.</text>
</comment>
<keyword evidence="7 11" id="KW-0479">Metal-binding</keyword>
<keyword evidence="5 11" id="KW-0808">Transferase</keyword>
<dbReference type="InterPro" id="IPR005850">
    <property type="entry name" value="GalP_Utransf_C"/>
</dbReference>
<evidence type="ECO:0000313" key="15">
    <source>
        <dbReference type="EMBL" id="CAH0688105.1"/>
    </source>
</evidence>
<protein>
    <recommendedName>
        <fullName evidence="11">Galactose-1-phosphate uridylyltransferase</fullName>
        <ecNumber evidence="11">2.7.7.12</ecNumber>
    </recommendedName>
</protein>
<evidence type="ECO:0000259" key="13">
    <source>
        <dbReference type="Pfam" id="PF01087"/>
    </source>
</evidence>
<evidence type="ECO:0000256" key="6">
    <source>
        <dbReference type="ARBA" id="ARBA00022695"/>
    </source>
</evidence>
<keyword evidence="9 11" id="KW-0299">Galactose metabolism</keyword>
<sequence length="351" mass="40671">MEFKPTEHQHVRYNPLKDEWILVSPHRCLRPWSGQTEESPTEDQSPDLNNPLRSGATRANGQKNPIYTSTYVFPNDFPALLARVPEPPPADHPLFQSSQAKGTCRVMCFHPDSTMTIPLMTIAEIEAVIEEWVNQLKELGRRFTWVQIFENKGAIMGCSNPHPHCQIWASSFLPNEPRIKDRTQKDYYIKHGKPLLVDYLNEELRKEERIVIENTEWVALVPYWATWPYETMVLPKNGSPQRLTDLNEDQKTMLADIMKKLNTKYDNLFNCSFPYCMGWHGAPTGPNHLPSDSPHWLLHALYLPPLLRSATVKKFMVGYEMLAQPQRDLTPEQAAQRLRECDHSVHYKNKN</sequence>
<dbReference type="EMBL" id="OU963920">
    <property type="protein sequence ID" value="CAH0688105.1"/>
    <property type="molecule type" value="Genomic_DNA"/>
</dbReference>
<evidence type="ECO:0000256" key="4">
    <source>
        <dbReference type="ARBA" id="ARBA00010951"/>
    </source>
</evidence>
<keyword evidence="10 11" id="KW-0119">Carbohydrate metabolism</keyword>
<reference evidence="15" key="1">
    <citation type="submission" date="2021-12" db="EMBL/GenBank/DDBJ databases">
        <authorList>
            <person name="King R."/>
        </authorList>
    </citation>
    <scope>NUCLEOTIDE SEQUENCE</scope>
</reference>
<dbReference type="CDD" id="cd00608">
    <property type="entry name" value="GalT"/>
    <property type="match status" value="1"/>
</dbReference>
<gene>
    <name evidence="15" type="ORF">CHILSU_LOCUS7390</name>
</gene>
<dbReference type="NCBIfam" id="NF008724">
    <property type="entry name" value="PRK11720.1"/>
    <property type="match status" value="1"/>
</dbReference>
<keyword evidence="16" id="KW-1185">Reference proteome</keyword>
<proteinExistence type="inferred from homology"/>
<dbReference type="Proteomes" id="UP001153292">
    <property type="component" value="Chromosome 27"/>
</dbReference>
<dbReference type="SUPFAM" id="SSF54197">
    <property type="entry name" value="HIT-like"/>
    <property type="match status" value="2"/>
</dbReference>
<dbReference type="InterPro" id="IPR036265">
    <property type="entry name" value="HIT-like_sf"/>
</dbReference>
<accession>A0ABN8EGF2</accession>
<dbReference type="InterPro" id="IPR005849">
    <property type="entry name" value="GalP_Utransf_N"/>
</dbReference>
<comment type="pathway">
    <text evidence="3 11">Carbohydrate metabolism; galactose metabolism.</text>
</comment>
<dbReference type="PROSITE" id="PS00117">
    <property type="entry name" value="GAL_P_UDP_TRANSF_I"/>
    <property type="match status" value="1"/>
</dbReference>
<evidence type="ECO:0000256" key="9">
    <source>
        <dbReference type="ARBA" id="ARBA00023144"/>
    </source>
</evidence>
<dbReference type="InterPro" id="IPR019779">
    <property type="entry name" value="GalP_UDPtransf1_His-AS"/>
</dbReference>
<keyword evidence="8" id="KW-0862">Zinc</keyword>
<dbReference type="EC" id="2.7.7.12" evidence="11"/>
<comment type="cofactor">
    <cofactor evidence="2">
        <name>Zn(2+)</name>
        <dbReference type="ChEBI" id="CHEBI:29105"/>
    </cofactor>
</comment>
<dbReference type="Pfam" id="PF02744">
    <property type="entry name" value="GalP_UDP_tr_C"/>
    <property type="match status" value="1"/>
</dbReference>
<keyword evidence="6 11" id="KW-0548">Nucleotidyltransferase</keyword>
<organism evidence="15 16">
    <name type="scientific">Chilo suppressalis</name>
    <name type="common">Asiatic rice borer moth</name>
    <dbReference type="NCBI Taxonomy" id="168631"/>
    <lineage>
        <taxon>Eukaryota</taxon>
        <taxon>Metazoa</taxon>
        <taxon>Ecdysozoa</taxon>
        <taxon>Arthropoda</taxon>
        <taxon>Hexapoda</taxon>
        <taxon>Insecta</taxon>
        <taxon>Pterygota</taxon>
        <taxon>Neoptera</taxon>
        <taxon>Endopterygota</taxon>
        <taxon>Lepidoptera</taxon>
        <taxon>Glossata</taxon>
        <taxon>Ditrysia</taxon>
        <taxon>Pyraloidea</taxon>
        <taxon>Crambidae</taxon>
        <taxon>Crambinae</taxon>
        <taxon>Chilo</taxon>
    </lineage>
</organism>
<dbReference type="Pfam" id="PF01087">
    <property type="entry name" value="GalP_UDP_transf"/>
    <property type="match status" value="1"/>
</dbReference>
<dbReference type="NCBIfam" id="TIGR00209">
    <property type="entry name" value="galT_1"/>
    <property type="match status" value="1"/>
</dbReference>
<evidence type="ECO:0000256" key="7">
    <source>
        <dbReference type="ARBA" id="ARBA00022723"/>
    </source>
</evidence>
<dbReference type="InterPro" id="IPR001937">
    <property type="entry name" value="GalP_UDPtransf1"/>
</dbReference>
<feature type="domain" description="Galactose-1-phosphate uridyl transferase C-terminal" evidence="14">
    <location>
        <begin position="181"/>
        <end position="350"/>
    </location>
</feature>